<dbReference type="SUPFAM" id="SSF47954">
    <property type="entry name" value="Cyclin-like"/>
    <property type="match status" value="2"/>
</dbReference>
<dbReference type="SUPFAM" id="SSF57783">
    <property type="entry name" value="Zinc beta-ribbon"/>
    <property type="match status" value="1"/>
</dbReference>
<dbReference type="CDD" id="cd00043">
    <property type="entry name" value="CYCLIN_SF"/>
    <property type="match status" value="1"/>
</dbReference>
<name>A0A976YF73_9CAUD</name>
<dbReference type="EMBL" id="ON649702">
    <property type="protein sequence ID" value="UVF62501.1"/>
    <property type="molecule type" value="Genomic_DNA"/>
</dbReference>
<sequence>MKIEIIKGAMNVMNCLECGSSNNNFEERIGEIVCIECGFVIVQNMFEERTSLVDSKGNLLHSKDTHRLGSMSKSHSLEKGLAICNMVLSNVMVNHPLKDEVEKTYLECQRKNVFLNISLETRACAIVYYCLKNNATPISLKEIIKEYDCSIKLVRKTIKKIVKFYNNVHLNNKTQPLFLVEQMASKISTSPKFISRCRELCEELEEKISLTNYNKRPSHYVALCYLVKIKYKYKISRNDIAEKTGFSTKTITTTANELSFFLGYKNVKEMKGEIKNVE</sequence>
<proteinExistence type="predicted"/>
<dbReference type="InterPro" id="IPR036915">
    <property type="entry name" value="Cyclin-like_sf"/>
</dbReference>
<protein>
    <submittedName>
        <fullName evidence="1">Transcription initiation factor IIB-like protein</fullName>
    </submittedName>
</protein>
<evidence type="ECO:0000313" key="2">
    <source>
        <dbReference type="Proteomes" id="UP001157002"/>
    </source>
</evidence>
<dbReference type="Gene3D" id="1.10.472.10">
    <property type="entry name" value="Cyclin-like"/>
    <property type="match status" value="2"/>
</dbReference>
<accession>A0A976YF73</accession>
<dbReference type="GeneID" id="80545056"/>
<dbReference type="KEGG" id="vg:80545056"/>
<dbReference type="Proteomes" id="UP001157002">
    <property type="component" value="Segment"/>
</dbReference>
<dbReference type="Gene3D" id="2.20.25.10">
    <property type="match status" value="1"/>
</dbReference>
<evidence type="ECO:0000313" key="1">
    <source>
        <dbReference type="EMBL" id="UVF62501.1"/>
    </source>
</evidence>
<dbReference type="RefSeq" id="YP_010806095.1">
    <property type="nucleotide sequence ID" value="NC_077214.1"/>
</dbReference>
<organism evidence="1 2">
    <name type="scientific">Poseidoniales virus YSH_150918</name>
    <dbReference type="NCBI Taxonomy" id="3071324"/>
    <lineage>
        <taxon>Viruses</taxon>
        <taxon>Duplodnaviria</taxon>
        <taxon>Heunggongvirae</taxon>
        <taxon>Uroviricota</taxon>
        <taxon>Caudoviricetes</taxon>
        <taxon>Magrovirales</taxon>
        <taxon>Aoguangviridae</taxon>
        <taxon>Aobingvirus</taxon>
        <taxon>Aobingvirus yangshanense</taxon>
    </lineage>
</organism>
<reference evidence="1 2" key="1">
    <citation type="submission" date="2022-05" db="EMBL/GenBank/DDBJ databases">
        <title>Diverse viruses of marine archaea discovered using metagenomics.</title>
        <authorList>
            <person name="Zhou Y."/>
        </authorList>
    </citation>
    <scope>NUCLEOTIDE SEQUENCE [LARGE SCALE GENOMIC DNA]</scope>
    <source>
        <strain evidence="1">YSH_150918</strain>
    </source>
</reference>
<keyword evidence="2" id="KW-1185">Reference proteome</keyword>